<dbReference type="STRING" id="45496.SAMN04488079_10345"/>
<dbReference type="AlphaFoldDB" id="A0A1I3VKG7"/>
<dbReference type="Pfam" id="PF07103">
    <property type="entry name" value="DUF1365"/>
    <property type="match status" value="1"/>
</dbReference>
<dbReference type="PANTHER" id="PTHR33973:SF4">
    <property type="entry name" value="OS07G0153300 PROTEIN"/>
    <property type="match status" value="1"/>
</dbReference>
<protein>
    <recommendedName>
        <fullName evidence="4">DUF1365 domain-containing protein</fullName>
    </recommendedName>
</protein>
<sequence>MFSTALMKGEINHTRLQPKQHQFQYPIAMLMLDVDEIESVFEGNRWWSVERFNLISFKRKDYLGRHNGDLKTTVESLIFKRTGEQFSGKVYLLTHPRYLGFVFNPVSFYFCVNHQGQLEYVLADINNTPWDERYCYVLKAEKNTSSQSVISVFDKEFHISPFMPMDIQYEWRFFWREDELSIDMHLFRDHEKQFTADMMLKAQSLNQKSMSQLPLDFPMQTLKIVWRIYWHALKLWLRRVPFYSHPQESSENSQYQNKSSLKDKS</sequence>
<reference evidence="3" key="1">
    <citation type="submission" date="2016-10" db="EMBL/GenBank/DDBJ databases">
        <authorList>
            <person name="Varghese N."/>
            <person name="Submissions S."/>
        </authorList>
    </citation>
    <scope>NUCLEOTIDE SEQUENCE [LARGE SCALE GENOMIC DNA]</scope>
    <source>
        <strain evidence="3">DSM 11578</strain>
    </source>
</reference>
<organism evidence="2 3">
    <name type="scientific">Methylophaga sulfidovorans</name>
    <dbReference type="NCBI Taxonomy" id="45496"/>
    <lineage>
        <taxon>Bacteria</taxon>
        <taxon>Pseudomonadati</taxon>
        <taxon>Pseudomonadota</taxon>
        <taxon>Gammaproteobacteria</taxon>
        <taxon>Thiotrichales</taxon>
        <taxon>Piscirickettsiaceae</taxon>
        <taxon>Methylophaga</taxon>
    </lineage>
</organism>
<dbReference type="OrthoDB" id="9778801at2"/>
<evidence type="ECO:0000256" key="1">
    <source>
        <dbReference type="SAM" id="MobiDB-lite"/>
    </source>
</evidence>
<evidence type="ECO:0008006" key="4">
    <source>
        <dbReference type="Google" id="ProtNLM"/>
    </source>
</evidence>
<evidence type="ECO:0000313" key="3">
    <source>
        <dbReference type="Proteomes" id="UP000198924"/>
    </source>
</evidence>
<accession>A0A1I3VKG7</accession>
<dbReference type="InterPro" id="IPR010775">
    <property type="entry name" value="DUF1365"/>
</dbReference>
<feature type="compositionally biased region" description="Polar residues" evidence="1">
    <location>
        <begin position="246"/>
        <end position="259"/>
    </location>
</feature>
<keyword evidence="3" id="KW-1185">Reference proteome</keyword>
<proteinExistence type="predicted"/>
<dbReference type="EMBL" id="FOSH01000003">
    <property type="protein sequence ID" value="SFJ94816.1"/>
    <property type="molecule type" value="Genomic_DNA"/>
</dbReference>
<dbReference type="Proteomes" id="UP000198924">
    <property type="component" value="Unassembled WGS sequence"/>
</dbReference>
<name>A0A1I3VKG7_9GAMM</name>
<feature type="region of interest" description="Disordered" evidence="1">
    <location>
        <begin position="246"/>
        <end position="265"/>
    </location>
</feature>
<dbReference type="PANTHER" id="PTHR33973">
    <property type="entry name" value="OS07G0153300 PROTEIN"/>
    <property type="match status" value="1"/>
</dbReference>
<evidence type="ECO:0000313" key="2">
    <source>
        <dbReference type="EMBL" id="SFJ94816.1"/>
    </source>
</evidence>
<dbReference type="RefSeq" id="WP_091711680.1">
    <property type="nucleotide sequence ID" value="NZ_FOSH01000003.1"/>
</dbReference>
<gene>
    <name evidence="2" type="ORF">SAMN04488079_10345</name>
</gene>